<name>A0AAD7VA69_9FUNG</name>
<feature type="region of interest" description="Disordered" evidence="2">
    <location>
        <begin position="1"/>
        <end position="39"/>
    </location>
</feature>
<dbReference type="Proteomes" id="UP001234581">
    <property type="component" value="Unassembled WGS sequence"/>
</dbReference>
<gene>
    <name evidence="3" type="ORF">O0I10_002557</name>
</gene>
<evidence type="ECO:0000256" key="2">
    <source>
        <dbReference type="SAM" id="MobiDB-lite"/>
    </source>
</evidence>
<feature type="compositionally biased region" description="Polar residues" evidence="2">
    <location>
        <begin position="24"/>
        <end position="33"/>
    </location>
</feature>
<dbReference type="GO" id="GO:0016197">
    <property type="term" value="P:endosomal transport"/>
    <property type="evidence" value="ECO:0007669"/>
    <property type="project" value="TreeGrafter"/>
</dbReference>
<evidence type="ECO:0000256" key="1">
    <source>
        <dbReference type="ARBA" id="ARBA00008468"/>
    </source>
</evidence>
<protein>
    <recommendedName>
        <fullName evidence="5">Biogenesis of lysosome-related organelles complex 1 subunit 2</fullName>
    </recommendedName>
</protein>
<keyword evidence="4" id="KW-1185">Reference proteome</keyword>
<comment type="caution">
    <text evidence="3">The sequence shown here is derived from an EMBL/GenBank/DDBJ whole genome shotgun (WGS) entry which is preliminary data.</text>
</comment>
<dbReference type="GO" id="GO:0000930">
    <property type="term" value="C:gamma-tubulin complex"/>
    <property type="evidence" value="ECO:0007669"/>
    <property type="project" value="TreeGrafter"/>
</dbReference>
<evidence type="ECO:0000313" key="4">
    <source>
        <dbReference type="Proteomes" id="UP001234581"/>
    </source>
</evidence>
<dbReference type="GO" id="GO:0031083">
    <property type="term" value="C:BLOC-1 complex"/>
    <property type="evidence" value="ECO:0007669"/>
    <property type="project" value="TreeGrafter"/>
</dbReference>
<sequence>MEDDSNNVPASATSPSPSSSSASIVRNNKTIGTPLNPDDATRMLNEEYITRLTDDAIRKLAAYTRNELQTTTEECQLLEAMNKTTKEKYAQMSQMSQRLMDEMTRLQGTYSDFATFMAQVDDIHQQAVEIEKVAHALDEYSRHLETKLAKKTNTMATTTTRRGTSS</sequence>
<evidence type="ECO:0008006" key="5">
    <source>
        <dbReference type="Google" id="ProtNLM"/>
    </source>
</evidence>
<dbReference type="PANTHER" id="PTHR46479">
    <property type="entry name" value="BIOGENESIS OF LYSOSOME-RELATED ORGANELLES COMPLEX 1 SUBUNIT 2"/>
    <property type="match status" value="1"/>
</dbReference>
<dbReference type="PANTHER" id="PTHR46479:SF1">
    <property type="entry name" value="BIOGENESIS OF LYSOSOME-RELATED ORGANELLES COMPLEX 1 SUBUNIT 2"/>
    <property type="match status" value="1"/>
</dbReference>
<dbReference type="InterPro" id="IPR019269">
    <property type="entry name" value="BLOC1_su2"/>
</dbReference>
<dbReference type="Pfam" id="PF10046">
    <property type="entry name" value="BLOC1_2"/>
    <property type="match status" value="1"/>
</dbReference>
<proteinExistence type="inferred from homology"/>
<dbReference type="GO" id="GO:0099078">
    <property type="term" value="C:BORC complex"/>
    <property type="evidence" value="ECO:0007669"/>
    <property type="project" value="TreeGrafter"/>
</dbReference>
<reference evidence="3 4" key="1">
    <citation type="submission" date="2023-03" db="EMBL/GenBank/DDBJ databases">
        <title>Genome sequence of Lichtheimia ornata CBS 291.66.</title>
        <authorList>
            <person name="Mohabir J.T."/>
            <person name="Shea T.P."/>
            <person name="Kurbessoian T."/>
            <person name="Berby B."/>
            <person name="Fontaine J."/>
            <person name="Livny J."/>
            <person name="Gnirke A."/>
            <person name="Stajich J.E."/>
            <person name="Cuomo C.A."/>
        </authorList>
    </citation>
    <scope>NUCLEOTIDE SEQUENCE [LARGE SCALE GENOMIC DNA]</scope>
    <source>
        <strain evidence="3">CBS 291.66</strain>
    </source>
</reference>
<dbReference type="AlphaFoldDB" id="A0AAD7VA69"/>
<dbReference type="GO" id="GO:0043015">
    <property type="term" value="F:gamma-tubulin binding"/>
    <property type="evidence" value="ECO:0007669"/>
    <property type="project" value="TreeGrafter"/>
</dbReference>
<accession>A0AAD7VA69</accession>
<comment type="similarity">
    <text evidence="1">Belongs to the BLOC1S2 family.</text>
</comment>
<evidence type="ECO:0000313" key="3">
    <source>
        <dbReference type="EMBL" id="KAJ8661750.1"/>
    </source>
</evidence>
<dbReference type="RefSeq" id="XP_058346663.1">
    <property type="nucleotide sequence ID" value="XM_058482639.1"/>
</dbReference>
<dbReference type="GO" id="GO:0032418">
    <property type="term" value="P:lysosome localization"/>
    <property type="evidence" value="ECO:0007669"/>
    <property type="project" value="TreeGrafter"/>
</dbReference>
<dbReference type="GeneID" id="83209974"/>
<feature type="compositionally biased region" description="Low complexity" evidence="2">
    <location>
        <begin position="9"/>
        <end position="23"/>
    </location>
</feature>
<organism evidence="3 4">
    <name type="scientific">Lichtheimia ornata</name>
    <dbReference type="NCBI Taxonomy" id="688661"/>
    <lineage>
        <taxon>Eukaryota</taxon>
        <taxon>Fungi</taxon>
        <taxon>Fungi incertae sedis</taxon>
        <taxon>Mucoromycota</taxon>
        <taxon>Mucoromycotina</taxon>
        <taxon>Mucoromycetes</taxon>
        <taxon>Mucorales</taxon>
        <taxon>Lichtheimiaceae</taxon>
        <taxon>Lichtheimia</taxon>
    </lineage>
</organism>
<dbReference type="EMBL" id="JARTCD010000007">
    <property type="protein sequence ID" value="KAJ8661750.1"/>
    <property type="molecule type" value="Genomic_DNA"/>
</dbReference>